<dbReference type="AlphaFoldDB" id="A0A210QGA5"/>
<feature type="compositionally biased region" description="Basic and acidic residues" evidence="1">
    <location>
        <begin position="766"/>
        <end position="778"/>
    </location>
</feature>
<feature type="region of interest" description="Disordered" evidence="1">
    <location>
        <begin position="189"/>
        <end position="262"/>
    </location>
</feature>
<feature type="region of interest" description="Disordered" evidence="1">
    <location>
        <begin position="99"/>
        <end position="119"/>
    </location>
</feature>
<feature type="region of interest" description="Disordered" evidence="1">
    <location>
        <begin position="462"/>
        <end position="488"/>
    </location>
</feature>
<reference evidence="2 3" key="1">
    <citation type="journal article" date="2017" name="Nat. Ecol. Evol.">
        <title>Scallop genome provides insights into evolution of bilaterian karyotype and development.</title>
        <authorList>
            <person name="Wang S."/>
            <person name="Zhang J."/>
            <person name="Jiao W."/>
            <person name="Li J."/>
            <person name="Xun X."/>
            <person name="Sun Y."/>
            <person name="Guo X."/>
            <person name="Huan P."/>
            <person name="Dong B."/>
            <person name="Zhang L."/>
            <person name="Hu X."/>
            <person name="Sun X."/>
            <person name="Wang J."/>
            <person name="Zhao C."/>
            <person name="Wang Y."/>
            <person name="Wang D."/>
            <person name="Huang X."/>
            <person name="Wang R."/>
            <person name="Lv J."/>
            <person name="Li Y."/>
            <person name="Zhang Z."/>
            <person name="Liu B."/>
            <person name="Lu W."/>
            <person name="Hui Y."/>
            <person name="Liang J."/>
            <person name="Zhou Z."/>
            <person name="Hou R."/>
            <person name="Li X."/>
            <person name="Liu Y."/>
            <person name="Li H."/>
            <person name="Ning X."/>
            <person name="Lin Y."/>
            <person name="Zhao L."/>
            <person name="Xing Q."/>
            <person name="Dou J."/>
            <person name="Li Y."/>
            <person name="Mao J."/>
            <person name="Guo H."/>
            <person name="Dou H."/>
            <person name="Li T."/>
            <person name="Mu C."/>
            <person name="Jiang W."/>
            <person name="Fu Q."/>
            <person name="Fu X."/>
            <person name="Miao Y."/>
            <person name="Liu J."/>
            <person name="Yu Q."/>
            <person name="Li R."/>
            <person name="Liao H."/>
            <person name="Li X."/>
            <person name="Kong Y."/>
            <person name="Jiang Z."/>
            <person name="Chourrout D."/>
            <person name="Li R."/>
            <person name="Bao Z."/>
        </authorList>
    </citation>
    <scope>NUCLEOTIDE SEQUENCE [LARGE SCALE GENOMIC DNA]</scope>
    <source>
        <strain evidence="2 3">PY_sf001</strain>
    </source>
</reference>
<comment type="caution">
    <text evidence="2">The sequence shown here is derived from an EMBL/GenBank/DDBJ whole genome shotgun (WGS) entry which is preliminary data.</text>
</comment>
<evidence type="ECO:0000313" key="2">
    <source>
        <dbReference type="EMBL" id="OWF47651.1"/>
    </source>
</evidence>
<feature type="region of interest" description="Disordered" evidence="1">
    <location>
        <begin position="657"/>
        <end position="778"/>
    </location>
</feature>
<dbReference type="OrthoDB" id="6090679at2759"/>
<feature type="compositionally biased region" description="Low complexity" evidence="1">
    <location>
        <begin position="738"/>
        <end position="751"/>
    </location>
</feature>
<organism evidence="2 3">
    <name type="scientific">Mizuhopecten yessoensis</name>
    <name type="common">Japanese scallop</name>
    <name type="synonym">Patinopecten yessoensis</name>
    <dbReference type="NCBI Taxonomy" id="6573"/>
    <lineage>
        <taxon>Eukaryota</taxon>
        <taxon>Metazoa</taxon>
        <taxon>Spiralia</taxon>
        <taxon>Lophotrochozoa</taxon>
        <taxon>Mollusca</taxon>
        <taxon>Bivalvia</taxon>
        <taxon>Autobranchia</taxon>
        <taxon>Pteriomorphia</taxon>
        <taxon>Pectinida</taxon>
        <taxon>Pectinoidea</taxon>
        <taxon>Pectinidae</taxon>
        <taxon>Mizuhopecten</taxon>
    </lineage>
</organism>
<keyword evidence="3" id="KW-1185">Reference proteome</keyword>
<dbReference type="Proteomes" id="UP000242188">
    <property type="component" value="Unassembled WGS sequence"/>
</dbReference>
<dbReference type="EMBL" id="NEDP02003836">
    <property type="protein sequence ID" value="OWF47651.1"/>
    <property type="molecule type" value="Genomic_DNA"/>
</dbReference>
<proteinExistence type="predicted"/>
<feature type="compositionally biased region" description="Polar residues" evidence="1">
    <location>
        <begin position="99"/>
        <end position="111"/>
    </location>
</feature>
<feature type="compositionally biased region" description="Polar residues" evidence="1">
    <location>
        <begin position="713"/>
        <end position="737"/>
    </location>
</feature>
<evidence type="ECO:0000256" key="1">
    <source>
        <dbReference type="SAM" id="MobiDB-lite"/>
    </source>
</evidence>
<protein>
    <submittedName>
        <fullName evidence="2">Uncharacterized protein</fullName>
    </submittedName>
</protein>
<gene>
    <name evidence="2" type="ORF">KP79_PYT13079</name>
</gene>
<feature type="compositionally biased region" description="Low complexity" evidence="1">
    <location>
        <begin position="194"/>
        <end position="205"/>
    </location>
</feature>
<evidence type="ECO:0000313" key="3">
    <source>
        <dbReference type="Proteomes" id="UP000242188"/>
    </source>
</evidence>
<feature type="compositionally biased region" description="Basic and acidic residues" evidence="1">
    <location>
        <begin position="243"/>
        <end position="252"/>
    </location>
</feature>
<sequence>MAGDLKRFVFEERENTRRYNANIDAIIEKYGKPSKYVDIVDLDNLEITTSKGMLRRQVPRHFGHTRLQHTKRQEESMLIPEDNSLLSCSLISTADSESTEYGSKQLNSSGGSFVPRTDVRPDTGGWLDRSRHSHRNLNTFSLSEQESKCPNQGLDTFSLAEQVDDAEDAGELLSLQETMLTFIKEDIGEPSDAETLSSSCTSSETSKQHDADVMDSEGVIQIESDESEIDSDKSDVGDNTICQREKEKDKNKWSPQNRRGMGDAWWDRKEDQFTLISSSQDSDVSNLHDGVRSSDGVEWSVNRSPCPLTNTYRWKGNDEYHHESPTHIGTGRPALTERQSIVSLLPTVDKHENRKNSPKSVFKVMRSPAKCSMVNRISAQRDEVDGDSFGAEVLHGVLHKNQQQKDDLHKPKESSKMPWNIEGRFSKHIMSDDVLGNQDYSTNHKEFSGRPESKLRTEVLETDQQLKSRPLVKNSQSQRSWTPLPSTTNRTKSFKELVSKSVPSKLMVQNLKDLPRGELSASTISKDPLTSMEKVYRWLSPPTTTFTDQRHKVNARRRLQLATSSSDNIVLDNKVYDNKVYDNKVYDNKLGVGLIPEERKVNTDCFEPMDSTFAEMDMDSHHKQVEPKGRLNIEQQPMMRQKELHKHSLTQRLTTACNSGENFRSPEKQHRSSNMWEDTYVPERQPVTPITDRKEWKSPSSARQGFQMRSPWESPNMTPKRNKNALLSSDVTSSPRDSMSPNSNSPWRSRSCGQSQKVPLLSRVETLLKKSLPESMKP</sequence>
<accession>A0A210QGA5</accession>
<name>A0A210QGA5_MIZYE</name>